<evidence type="ECO:0000313" key="3">
    <source>
        <dbReference type="Proteomes" id="UP000465112"/>
    </source>
</evidence>
<accession>A0A6A5EUW5</accession>
<proteinExistence type="predicted"/>
<feature type="region of interest" description="Disordered" evidence="1">
    <location>
        <begin position="38"/>
        <end position="62"/>
    </location>
</feature>
<dbReference type="Proteomes" id="UP000465112">
    <property type="component" value="Chromosome 12"/>
</dbReference>
<comment type="caution">
    <text evidence="2">The sequence shown here is derived from an EMBL/GenBank/DDBJ whole genome shotgun (WGS) entry which is preliminary data.</text>
</comment>
<gene>
    <name evidence="2" type="ORF">PFLUV_G00142920</name>
</gene>
<evidence type="ECO:0000256" key="1">
    <source>
        <dbReference type="SAM" id="MobiDB-lite"/>
    </source>
</evidence>
<evidence type="ECO:0000313" key="2">
    <source>
        <dbReference type="EMBL" id="KAF1382355.1"/>
    </source>
</evidence>
<dbReference type="EMBL" id="VHII01000012">
    <property type="protein sequence ID" value="KAF1382355.1"/>
    <property type="molecule type" value="Genomic_DNA"/>
</dbReference>
<keyword evidence="3" id="KW-1185">Reference proteome</keyword>
<organism evidence="2 3">
    <name type="scientific">Perca fluviatilis</name>
    <name type="common">European perch</name>
    <dbReference type="NCBI Taxonomy" id="8168"/>
    <lineage>
        <taxon>Eukaryota</taxon>
        <taxon>Metazoa</taxon>
        <taxon>Chordata</taxon>
        <taxon>Craniata</taxon>
        <taxon>Vertebrata</taxon>
        <taxon>Euteleostomi</taxon>
        <taxon>Actinopterygii</taxon>
        <taxon>Neopterygii</taxon>
        <taxon>Teleostei</taxon>
        <taxon>Neoteleostei</taxon>
        <taxon>Acanthomorphata</taxon>
        <taxon>Eupercaria</taxon>
        <taxon>Perciformes</taxon>
        <taxon>Percoidei</taxon>
        <taxon>Percidae</taxon>
        <taxon>Percinae</taxon>
        <taxon>Perca</taxon>
    </lineage>
</organism>
<protein>
    <submittedName>
        <fullName evidence="2">Uncharacterized protein</fullName>
    </submittedName>
</protein>
<dbReference type="AlphaFoldDB" id="A0A6A5EUW5"/>
<reference evidence="2 3" key="1">
    <citation type="submission" date="2019-06" db="EMBL/GenBank/DDBJ databases">
        <title>A chromosome-scale genome assembly of the European perch, Perca fluviatilis.</title>
        <authorList>
            <person name="Roques C."/>
            <person name="Zahm M."/>
            <person name="Cabau C."/>
            <person name="Klopp C."/>
            <person name="Bouchez O."/>
            <person name="Donnadieu C."/>
            <person name="Kuhl H."/>
            <person name="Gislard M."/>
            <person name="Guendouz S."/>
            <person name="Journot L."/>
            <person name="Haffray P."/>
            <person name="Bestin A."/>
            <person name="Morvezen R."/>
            <person name="Feron R."/>
            <person name="Wen M."/>
            <person name="Jouanno E."/>
            <person name="Herpin A."/>
            <person name="Schartl M."/>
            <person name="Postlethwait J."/>
            <person name="Schaerlinger B."/>
            <person name="Chardard D."/>
            <person name="Lecocq T."/>
            <person name="Poncet C."/>
            <person name="Jaffrelo L."/>
            <person name="Lampietro C."/>
            <person name="Guiguen Y."/>
        </authorList>
    </citation>
    <scope>NUCLEOTIDE SEQUENCE [LARGE SCALE GENOMIC DNA]</scope>
    <source>
        <tissue evidence="2">Blood</tissue>
    </source>
</reference>
<name>A0A6A5EUW5_PERFL</name>
<sequence length="153" mass="16358">MDLTFKTITSGYLSTDKTKVPVEGAAVFVFVCSIPSSDTPASTTTAGDRKPENKTRWSVPDNGQPGLFIGSVCSGNSSLQILLTLMDFRDVSCQEGVLQLEPEAESYLDLRCDCGASQQSTLVTPPKWVTSHPTSNCHPLTLKVPSDVSSSSL</sequence>